<feature type="compositionally biased region" description="Basic and acidic residues" evidence="1">
    <location>
        <begin position="448"/>
        <end position="466"/>
    </location>
</feature>
<dbReference type="STRING" id="1016849.A0A0D1W1V2"/>
<reference evidence="2 3" key="1">
    <citation type="submission" date="2015-01" db="EMBL/GenBank/DDBJ databases">
        <title>The Genome Sequence of Exophiala sideris CBS121828.</title>
        <authorList>
            <consortium name="The Broad Institute Genomics Platform"/>
            <person name="Cuomo C."/>
            <person name="de Hoog S."/>
            <person name="Gorbushina A."/>
            <person name="Stielow B."/>
            <person name="Teixiera M."/>
            <person name="Abouelleil A."/>
            <person name="Chapman S.B."/>
            <person name="Priest M."/>
            <person name="Young S.K."/>
            <person name="Wortman J."/>
            <person name="Nusbaum C."/>
            <person name="Birren B."/>
        </authorList>
    </citation>
    <scope>NUCLEOTIDE SEQUENCE [LARGE SCALE GENOMIC DNA]</scope>
    <source>
        <strain evidence="2 3">CBS 121828</strain>
    </source>
</reference>
<dbReference type="OrthoDB" id="2587563at2759"/>
<dbReference type="UniPathway" id="UPA00143"/>
<feature type="compositionally biased region" description="Polar residues" evidence="1">
    <location>
        <begin position="476"/>
        <end position="496"/>
    </location>
</feature>
<dbReference type="EMBL" id="KN846952">
    <property type="protein sequence ID" value="KIV82740.1"/>
    <property type="molecule type" value="Genomic_DNA"/>
</dbReference>
<evidence type="ECO:0000313" key="2">
    <source>
        <dbReference type="EMBL" id="KIV82740.1"/>
    </source>
</evidence>
<dbReference type="Proteomes" id="UP000053599">
    <property type="component" value="Unassembled WGS sequence"/>
</dbReference>
<dbReference type="GO" id="GO:0016567">
    <property type="term" value="P:protein ubiquitination"/>
    <property type="evidence" value="ECO:0007669"/>
    <property type="project" value="UniProtKB-UniPathway"/>
</dbReference>
<feature type="region of interest" description="Disordered" evidence="1">
    <location>
        <begin position="337"/>
        <end position="651"/>
    </location>
</feature>
<feature type="compositionally biased region" description="Basic and acidic residues" evidence="1">
    <location>
        <begin position="395"/>
        <end position="417"/>
    </location>
</feature>
<gene>
    <name evidence="2" type="ORF">PV11_04824</name>
</gene>
<feature type="compositionally biased region" description="Basic and acidic residues" evidence="1">
    <location>
        <begin position="339"/>
        <end position="368"/>
    </location>
</feature>
<feature type="compositionally biased region" description="Basic and acidic residues" evidence="1">
    <location>
        <begin position="586"/>
        <end position="610"/>
    </location>
</feature>
<feature type="compositionally biased region" description="Basic and acidic residues" evidence="1">
    <location>
        <begin position="17"/>
        <end position="27"/>
    </location>
</feature>
<dbReference type="AlphaFoldDB" id="A0A0D1W1V2"/>
<sequence length="727" mass="81471">MVAFSVPPQGFRLQHASKHDPEGKQSKEPPQMIRLDLPENVNKDIVRSLKNKEQVRLRCGKRQVLQLGKKTIPFFSAVDDFPSEIFTRDAQDVGLLYFSGRSNHKLEVQKAAEDTAKSDEALAALENTLRSIQEQRAFNETSIIGGKEDLKHGAKKDHRPSPLLSQNSALRKDHLLPGMAISRPSSPFLAGAFSPGLGPTSTPLSQGLSPKDRVRLDAIRIPLVHLLAVRPMTVKAVSEQLHAAKDDCEKLMDKVGRDFRAGEGYKELKEKSYRELDVWKFPYRSQEDRQKAIDHAIQAYDRMRVEKKDNLWQLLLPTEERGKGKILSRLNFDKPVAAKPDRSAEDGNESKAESSDREAGRARAKHDTMVVQKKQKDKIANIKAPAKSEAVGLGRSKDTLQPKAAKADGKFKSSERIEDSDEDADAADEVITKQKGKPTPQPTSMVNKKQDPERVNTPRPSHEVSSPRKTVHKPALSSSSSSGNEKVRSTLTNASKSLKPHQKPENTTSRVSPRPRNDSSPQKPSPLGSSPPTTSTDADNSSSSKASNQSSAPSSPPSDTEMPKRKQGNKYSPVISDRSGNVSRGRSPDKVSVKRKALATEEERPAKRQQSDNTRLAPLPNGTGEHLKRPKAVRTDSERSTSPEKPVPSRQRVIDDARRFQKYYKRYKDLYDRISQIDEKEREDKDMNDLWRMHKRLKEMKADIWNSWDKVEKPDIKVDKPREMVAV</sequence>
<evidence type="ECO:0000256" key="1">
    <source>
        <dbReference type="SAM" id="MobiDB-lite"/>
    </source>
</evidence>
<protein>
    <submittedName>
        <fullName evidence="2">Uncharacterized protein</fullName>
    </submittedName>
</protein>
<proteinExistence type="predicted"/>
<accession>A0A0D1W1V2</accession>
<feature type="region of interest" description="Disordered" evidence="1">
    <location>
        <begin position="147"/>
        <end position="169"/>
    </location>
</feature>
<feature type="compositionally biased region" description="Basic and acidic residues" evidence="1">
    <location>
        <begin position="633"/>
        <end position="642"/>
    </location>
</feature>
<organism evidence="2 3">
    <name type="scientific">Exophiala sideris</name>
    <dbReference type="NCBI Taxonomy" id="1016849"/>
    <lineage>
        <taxon>Eukaryota</taxon>
        <taxon>Fungi</taxon>
        <taxon>Dikarya</taxon>
        <taxon>Ascomycota</taxon>
        <taxon>Pezizomycotina</taxon>
        <taxon>Eurotiomycetes</taxon>
        <taxon>Chaetothyriomycetidae</taxon>
        <taxon>Chaetothyriales</taxon>
        <taxon>Herpotrichiellaceae</taxon>
        <taxon>Exophiala</taxon>
    </lineage>
</organism>
<dbReference type="HOGENOM" id="CLU_013856_0_0_1"/>
<feature type="compositionally biased region" description="Acidic residues" evidence="1">
    <location>
        <begin position="418"/>
        <end position="428"/>
    </location>
</feature>
<feature type="compositionally biased region" description="Low complexity" evidence="1">
    <location>
        <begin position="525"/>
        <end position="559"/>
    </location>
</feature>
<evidence type="ECO:0000313" key="3">
    <source>
        <dbReference type="Proteomes" id="UP000053599"/>
    </source>
</evidence>
<name>A0A0D1W1V2_9EURO</name>
<feature type="region of interest" description="Disordered" evidence="1">
    <location>
        <begin position="1"/>
        <end position="32"/>
    </location>
</feature>